<keyword evidence="2" id="KW-0808">Transferase</keyword>
<dbReference type="InterPro" id="IPR016181">
    <property type="entry name" value="Acyl_CoA_acyltransferase"/>
</dbReference>
<proteinExistence type="predicted"/>
<dbReference type="PROSITE" id="PS51186">
    <property type="entry name" value="GNAT"/>
    <property type="match status" value="1"/>
</dbReference>
<dbReference type="Gene3D" id="3.40.630.30">
    <property type="match status" value="1"/>
</dbReference>
<keyword evidence="3" id="KW-1185">Reference proteome</keyword>
<dbReference type="InterPro" id="IPR000182">
    <property type="entry name" value="GNAT_dom"/>
</dbReference>
<dbReference type="GO" id="GO:0016746">
    <property type="term" value="F:acyltransferase activity"/>
    <property type="evidence" value="ECO:0007669"/>
    <property type="project" value="UniProtKB-KW"/>
</dbReference>
<gene>
    <name evidence="2" type="ORF">ACFFJ8_08450</name>
</gene>
<comment type="caution">
    <text evidence="2">The sequence shown here is derived from an EMBL/GenBank/DDBJ whole genome shotgun (WGS) entry which is preliminary data.</text>
</comment>
<evidence type="ECO:0000313" key="3">
    <source>
        <dbReference type="Proteomes" id="UP001589818"/>
    </source>
</evidence>
<evidence type="ECO:0000259" key="1">
    <source>
        <dbReference type="PROSITE" id="PS51186"/>
    </source>
</evidence>
<organism evidence="2 3">
    <name type="scientific">Paenibacillus mendelii</name>
    <dbReference type="NCBI Taxonomy" id="206163"/>
    <lineage>
        <taxon>Bacteria</taxon>
        <taxon>Bacillati</taxon>
        <taxon>Bacillota</taxon>
        <taxon>Bacilli</taxon>
        <taxon>Bacillales</taxon>
        <taxon>Paenibacillaceae</taxon>
        <taxon>Paenibacillus</taxon>
    </lineage>
</organism>
<dbReference type="Proteomes" id="UP001589818">
    <property type="component" value="Unassembled WGS sequence"/>
</dbReference>
<protein>
    <submittedName>
        <fullName evidence="2">GNAT family N-acetyltransferase</fullName>
        <ecNumber evidence="2">2.3.-.-</ecNumber>
    </submittedName>
</protein>
<evidence type="ECO:0000313" key="2">
    <source>
        <dbReference type="EMBL" id="MFC0391402.1"/>
    </source>
</evidence>
<reference evidence="2 3" key="1">
    <citation type="submission" date="2024-09" db="EMBL/GenBank/DDBJ databases">
        <authorList>
            <person name="Sun Q."/>
            <person name="Mori K."/>
        </authorList>
    </citation>
    <scope>NUCLEOTIDE SEQUENCE [LARGE SCALE GENOMIC DNA]</scope>
    <source>
        <strain evidence="2 3">CCM 4839</strain>
    </source>
</reference>
<keyword evidence="2" id="KW-0012">Acyltransferase</keyword>
<dbReference type="EMBL" id="JBHLVF010000011">
    <property type="protein sequence ID" value="MFC0391402.1"/>
    <property type="molecule type" value="Genomic_DNA"/>
</dbReference>
<accession>A0ABV6J7A2</accession>
<feature type="domain" description="N-acetyltransferase" evidence="1">
    <location>
        <begin position="1"/>
        <end position="128"/>
    </location>
</feature>
<dbReference type="CDD" id="cd04301">
    <property type="entry name" value="NAT_SF"/>
    <property type="match status" value="1"/>
</dbReference>
<name>A0ABV6J7A2_9BACL</name>
<dbReference type="Pfam" id="PF00583">
    <property type="entry name" value="Acetyltransf_1"/>
    <property type="match status" value="1"/>
</dbReference>
<sequence length="154" mass="17452">MDRTLVEAIKNYRSSIVVSRGKVHWLENLPGYVVIIEDVIKGLILYNIEGNDCEIVTLNSDIEGQGIGTALIDLVIVKARDHACKRVWLITSNDNLKAIRYYQRRGFDIKAVHQNAITEARRIKPLIPLAGMDGIPVKHEIEFEFPLENNGCNR</sequence>
<dbReference type="EC" id="2.3.-.-" evidence="2"/>
<dbReference type="SUPFAM" id="SSF55729">
    <property type="entry name" value="Acyl-CoA N-acyltransferases (Nat)"/>
    <property type="match status" value="1"/>
</dbReference>
<dbReference type="RefSeq" id="WP_204819992.1">
    <property type="nucleotide sequence ID" value="NZ_JANHOF010000006.1"/>
</dbReference>